<organism evidence="2 3">
    <name type="scientific">Clonostachys rhizophaga</name>
    <dbReference type="NCBI Taxonomy" id="160324"/>
    <lineage>
        <taxon>Eukaryota</taxon>
        <taxon>Fungi</taxon>
        <taxon>Dikarya</taxon>
        <taxon>Ascomycota</taxon>
        <taxon>Pezizomycotina</taxon>
        <taxon>Sordariomycetes</taxon>
        <taxon>Hypocreomycetidae</taxon>
        <taxon>Hypocreales</taxon>
        <taxon>Bionectriaceae</taxon>
        <taxon>Clonostachys</taxon>
    </lineage>
</organism>
<comment type="caution">
    <text evidence="2">The sequence shown here is derived from an EMBL/GenBank/DDBJ whole genome shotgun (WGS) entry which is preliminary data.</text>
</comment>
<protein>
    <submittedName>
        <fullName evidence="2">Uncharacterized protein</fullName>
    </submittedName>
</protein>
<evidence type="ECO:0000313" key="2">
    <source>
        <dbReference type="EMBL" id="CAH0028796.1"/>
    </source>
</evidence>
<keyword evidence="3" id="KW-1185">Reference proteome</keyword>
<proteinExistence type="predicted"/>
<keyword evidence="1" id="KW-0732">Signal</keyword>
<accession>A0A9N9YS40</accession>
<feature type="chain" id="PRO_5040447489" evidence="1">
    <location>
        <begin position="20"/>
        <end position="93"/>
    </location>
</feature>
<feature type="signal peptide" evidence="1">
    <location>
        <begin position="1"/>
        <end position="19"/>
    </location>
</feature>
<sequence>MHFTKTIISFLAITGFAAAQLEDQHPDLAAREAAREEYLEARDEYLAARENYILEKRKAPAPTKGIMTCAIRGQGVCGYCAANAKIGSTCRCH</sequence>
<dbReference type="EMBL" id="CABFNQ020000736">
    <property type="protein sequence ID" value="CAH0028796.1"/>
    <property type="molecule type" value="Genomic_DNA"/>
</dbReference>
<gene>
    <name evidence="2" type="ORF">CRHIZ90672A_00014352</name>
</gene>
<dbReference type="AlphaFoldDB" id="A0A9N9YS40"/>
<evidence type="ECO:0000256" key="1">
    <source>
        <dbReference type="SAM" id="SignalP"/>
    </source>
</evidence>
<dbReference type="Proteomes" id="UP000696573">
    <property type="component" value="Unassembled WGS sequence"/>
</dbReference>
<reference evidence="2" key="1">
    <citation type="submission" date="2021-10" db="EMBL/GenBank/DDBJ databases">
        <authorList>
            <person name="Piombo E."/>
        </authorList>
    </citation>
    <scope>NUCLEOTIDE SEQUENCE</scope>
</reference>
<name>A0A9N9YS40_9HYPO</name>
<evidence type="ECO:0000313" key="3">
    <source>
        <dbReference type="Proteomes" id="UP000696573"/>
    </source>
</evidence>
<dbReference type="OrthoDB" id="10413772at2759"/>